<comment type="caution">
    <text evidence="1">The sequence shown here is derived from an EMBL/GenBank/DDBJ whole genome shotgun (WGS) entry which is preliminary data.</text>
</comment>
<accession>A0A7X6I282</accession>
<dbReference type="Proteomes" id="UP000521358">
    <property type="component" value="Unassembled WGS sequence"/>
</dbReference>
<reference evidence="1 2" key="1">
    <citation type="submission" date="2020-03" db="EMBL/GenBank/DDBJ databases">
        <title>Bacterial samples isolated from urine from healthy bovine heifers (Gyr breed).</title>
        <authorList>
            <person name="Giannattasio-Ferraz S."/>
            <person name="Maskeri L."/>
            <person name="Penido A."/>
            <person name="Barbosa-Stancioli E.F."/>
            <person name="Putonti C."/>
        </authorList>
    </citation>
    <scope>NUCLEOTIDE SEQUENCE [LARGE SCALE GENOMIC DNA]</scope>
    <source>
        <strain evidence="1 2">UFMG-H7</strain>
    </source>
</reference>
<proteinExistence type="predicted"/>
<dbReference type="RefSeq" id="WP_167806439.1">
    <property type="nucleotide sequence ID" value="NZ_JAAVMB010000003.1"/>
</dbReference>
<name>A0A7X6I282_9ENTE</name>
<dbReference type="InterPro" id="IPR024411">
    <property type="entry name" value="Tail_terminator_phage"/>
</dbReference>
<gene>
    <name evidence="1" type="ORF">HED35_03690</name>
</gene>
<sequence length="130" mass="15005">MDFMEQLVGTVNKIPNIPIKCKLGYLGTDESFCMYPIPGSRVVTEYYDGDKDQRLNYEFAMKSKDQQKINNTLWLVQNHLEELSDVKSADGSFDFEEVVITNKPYINQLDNTNFYIFALTIQASITTKKK</sequence>
<dbReference type="AlphaFoldDB" id="A0A7X6I282"/>
<evidence type="ECO:0000313" key="1">
    <source>
        <dbReference type="EMBL" id="NKC67181.1"/>
    </source>
</evidence>
<protein>
    <submittedName>
        <fullName evidence="1">Capsid protein</fullName>
    </submittedName>
</protein>
<dbReference type="Pfam" id="PF12691">
    <property type="entry name" value="Phage_tail_terminator_6"/>
    <property type="match status" value="1"/>
</dbReference>
<evidence type="ECO:0000313" key="2">
    <source>
        <dbReference type="Proteomes" id="UP000521358"/>
    </source>
</evidence>
<organism evidence="1 2">
    <name type="scientific">Vagococcus fluvialis</name>
    <dbReference type="NCBI Taxonomy" id="2738"/>
    <lineage>
        <taxon>Bacteria</taxon>
        <taxon>Bacillati</taxon>
        <taxon>Bacillota</taxon>
        <taxon>Bacilli</taxon>
        <taxon>Lactobacillales</taxon>
        <taxon>Enterococcaceae</taxon>
        <taxon>Vagococcus</taxon>
    </lineage>
</organism>
<dbReference type="EMBL" id="JAAVMB010000003">
    <property type="protein sequence ID" value="NKC67181.1"/>
    <property type="molecule type" value="Genomic_DNA"/>
</dbReference>